<feature type="domain" description="PhoD-like phosphatase metallophosphatase" evidence="1">
    <location>
        <begin position="144"/>
        <end position="385"/>
    </location>
</feature>
<dbReference type="SUPFAM" id="SSF56300">
    <property type="entry name" value="Metallo-dependent phosphatases"/>
    <property type="match status" value="1"/>
</dbReference>
<dbReference type="Pfam" id="PF25077">
    <property type="entry name" value="DUF7800"/>
    <property type="match status" value="1"/>
</dbReference>
<keyword evidence="4" id="KW-1185">Reference proteome</keyword>
<evidence type="ECO:0000313" key="3">
    <source>
        <dbReference type="EMBL" id="ARN79322.1"/>
    </source>
</evidence>
<evidence type="ECO:0000259" key="2">
    <source>
        <dbReference type="Pfam" id="PF25077"/>
    </source>
</evidence>
<dbReference type="STRING" id="331648.BST97_01775"/>
<dbReference type="Proteomes" id="UP000193431">
    <property type="component" value="Chromosome"/>
</dbReference>
<dbReference type="PANTHER" id="PTHR33987">
    <property type="entry name" value="CALCINEURIN-LIKE METALLO-PHOSPHOESTERASE SUPERFAMILY PROTEIN"/>
    <property type="match status" value="1"/>
</dbReference>
<evidence type="ECO:0000259" key="1">
    <source>
        <dbReference type="Pfam" id="PF09423"/>
    </source>
</evidence>
<gene>
    <name evidence="3" type="ORF">BST97_01775</name>
</gene>
<dbReference type="Pfam" id="PF09423">
    <property type="entry name" value="PhoD"/>
    <property type="match status" value="1"/>
</dbReference>
<sequence>MQVKGPVYAEDIPVSKTATDLLQAGPMLGYSGFRELLIWVQTTESARVKIAYRSKGIDERYTQQVTTTQEDYHIAKLFPTDLEYGTTYQYDVYINDEKLEFPYKTEFQTQELWQYRTEPPALSIAIGSCSFINEERDDRPEPYGGGYEIFNSILEQDPDMMLWMGDNMYLRTPDFLTETGIEHRYRHTRSLPEMQALLASVHNYAIWDDHDYGPNDSDRSYVNKKISERIFNTYWGNFNTNATGKGGITSHFATADVEFFMLDDRYHRAPNRSRDRDKAYFGKEQLDWLIDALTASRASFKIVVAGGQIVSDAAKYENYATYPGEREKLLKRLHEERISGVIFLSGDRHHTEISRMERENAYPLIDITCSPLTAGTHAARDEGNSFQVEGKTFYEHNFGILNVTGDRKNRQLKLTIYDSQGQKQFDYQVKASELRY</sequence>
<dbReference type="InterPro" id="IPR018946">
    <property type="entry name" value="PhoD-like_MPP"/>
</dbReference>
<dbReference type="InterPro" id="IPR038607">
    <property type="entry name" value="PhoD-like_sf"/>
</dbReference>
<proteinExistence type="predicted"/>
<reference evidence="3 4" key="1">
    <citation type="submission" date="2016-11" db="EMBL/GenBank/DDBJ databases">
        <title>Trade-off between light-utilization and light-protection in marine flavobacteria.</title>
        <authorList>
            <person name="Kumagai Y."/>
        </authorList>
    </citation>
    <scope>NUCLEOTIDE SEQUENCE [LARGE SCALE GENOMIC DNA]</scope>
    <source>
        <strain evidence="3 4">JCM 13191</strain>
    </source>
</reference>
<organism evidence="3 4">
    <name type="scientific">Nonlabens spongiae</name>
    <dbReference type="NCBI Taxonomy" id="331648"/>
    <lineage>
        <taxon>Bacteria</taxon>
        <taxon>Pseudomonadati</taxon>
        <taxon>Bacteroidota</taxon>
        <taxon>Flavobacteriia</taxon>
        <taxon>Flavobacteriales</taxon>
        <taxon>Flavobacteriaceae</taxon>
        <taxon>Nonlabens</taxon>
    </lineage>
</organism>
<dbReference type="PANTHER" id="PTHR33987:SF1">
    <property type="entry name" value="CALCINEURIN-LIKE METALLO-PHOSPHOESTERASE SUPERFAMILY PROTEIN"/>
    <property type="match status" value="1"/>
</dbReference>
<accession>A0A1W6MP32</accession>
<dbReference type="InterPro" id="IPR029052">
    <property type="entry name" value="Metallo-depent_PP-like"/>
</dbReference>
<evidence type="ECO:0000313" key="4">
    <source>
        <dbReference type="Proteomes" id="UP000193431"/>
    </source>
</evidence>
<protein>
    <submittedName>
        <fullName evidence="3">Phosphodiesterase</fullName>
    </submittedName>
</protein>
<name>A0A1W6MP32_9FLAO</name>
<feature type="domain" description="DUF7800" evidence="2">
    <location>
        <begin position="22"/>
        <end position="110"/>
    </location>
</feature>
<dbReference type="CDD" id="cd07389">
    <property type="entry name" value="MPP_PhoD"/>
    <property type="match status" value="1"/>
</dbReference>
<dbReference type="EMBL" id="CP019344">
    <property type="protein sequence ID" value="ARN79322.1"/>
    <property type="molecule type" value="Genomic_DNA"/>
</dbReference>
<dbReference type="Gene3D" id="3.60.21.70">
    <property type="entry name" value="PhoD-like phosphatase"/>
    <property type="match status" value="1"/>
</dbReference>
<dbReference type="AlphaFoldDB" id="A0A1W6MP32"/>
<dbReference type="InterPro" id="IPR056702">
    <property type="entry name" value="DUF7800"/>
</dbReference>